<reference evidence="1" key="1">
    <citation type="journal article" date="2014" name="Int. J. Syst. Evol. Microbiol.">
        <title>Complete genome sequence of Corynebacterium casei LMG S-19264T (=DSM 44701T), isolated from a smear-ripened cheese.</title>
        <authorList>
            <consortium name="US DOE Joint Genome Institute (JGI-PGF)"/>
            <person name="Walter F."/>
            <person name="Albersmeier A."/>
            <person name="Kalinowski J."/>
            <person name="Ruckert C."/>
        </authorList>
    </citation>
    <scope>NUCLEOTIDE SEQUENCE</scope>
    <source>
        <strain evidence="1">CGMCC 1.12997</strain>
    </source>
</reference>
<organism evidence="1 2">
    <name type="scientific">Edaphobacter dinghuensis</name>
    <dbReference type="NCBI Taxonomy" id="1560005"/>
    <lineage>
        <taxon>Bacteria</taxon>
        <taxon>Pseudomonadati</taxon>
        <taxon>Acidobacteriota</taxon>
        <taxon>Terriglobia</taxon>
        <taxon>Terriglobales</taxon>
        <taxon>Acidobacteriaceae</taxon>
        <taxon>Edaphobacter</taxon>
    </lineage>
</organism>
<comment type="caution">
    <text evidence="1">The sequence shown here is derived from an EMBL/GenBank/DDBJ whole genome shotgun (WGS) entry which is preliminary data.</text>
</comment>
<proteinExistence type="predicted"/>
<keyword evidence="2" id="KW-1185">Reference proteome</keyword>
<dbReference type="AlphaFoldDB" id="A0A917LYC9"/>
<protein>
    <submittedName>
        <fullName evidence="1">Uncharacterized protein</fullName>
    </submittedName>
</protein>
<dbReference type="EMBL" id="BMGT01000001">
    <property type="protein sequence ID" value="GGG65877.1"/>
    <property type="molecule type" value="Genomic_DNA"/>
</dbReference>
<name>A0A917LYC9_9BACT</name>
<dbReference type="Proteomes" id="UP000647241">
    <property type="component" value="Unassembled WGS sequence"/>
</dbReference>
<sequence length="53" mass="6146">MYFALFPRPKASTQPADKLLWAPSRIYTDNYFERNNSKVAESWLCAAYPTVTD</sequence>
<evidence type="ECO:0000313" key="2">
    <source>
        <dbReference type="Proteomes" id="UP000647241"/>
    </source>
</evidence>
<accession>A0A917LYC9</accession>
<evidence type="ECO:0000313" key="1">
    <source>
        <dbReference type="EMBL" id="GGG65877.1"/>
    </source>
</evidence>
<gene>
    <name evidence="1" type="ORF">GCM10011585_04540</name>
</gene>
<reference evidence="1" key="2">
    <citation type="submission" date="2020-09" db="EMBL/GenBank/DDBJ databases">
        <authorList>
            <person name="Sun Q."/>
            <person name="Zhou Y."/>
        </authorList>
    </citation>
    <scope>NUCLEOTIDE SEQUENCE</scope>
    <source>
        <strain evidence="1">CGMCC 1.12997</strain>
    </source>
</reference>